<protein>
    <submittedName>
        <fullName evidence="8">DoxX family protein</fullName>
    </submittedName>
</protein>
<dbReference type="eggNOG" id="COG2259">
    <property type="taxonomic scope" value="Bacteria"/>
</dbReference>
<evidence type="ECO:0000313" key="8">
    <source>
        <dbReference type="EMBL" id="ADG97020.1"/>
    </source>
</evidence>
<accession>D6ZCH8</accession>
<feature type="transmembrane region" description="Helical" evidence="7">
    <location>
        <begin position="131"/>
        <end position="156"/>
    </location>
</feature>
<evidence type="ECO:0000256" key="3">
    <source>
        <dbReference type="ARBA" id="ARBA00022475"/>
    </source>
</evidence>
<dbReference type="InterPro" id="IPR032808">
    <property type="entry name" value="DoxX"/>
</dbReference>
<keyword evidence="6 7" id="KW-0472">Membrane</keyword>
<dbReference type="AlphaFoldDB" id="D6ZCH8"/>
<dbReference type="Proteomes" id="UP000002247">
    <property type="component" value="Chromosome"/>
</dbReference>
<evidence type="ECO:0000256" key="6">
    <source>
        <dbReference type="ARBA" id="ARBA00023136"/>
    </source>
</evidence>
<evidence type="ECO:0000256" key="1">
    <source>
        <dbReference type="ARBA" id="ARBA00004651"/>
    </source>
</evidence>
<evidence type="ECO:0000256" key="4">
    <source>
        <dbReference type="ARBA" id="ARBA00022692"/>
    </source>
</evidence>
<dbReference type="EMBL" id="CP001958">
    <property type="protein sequence ID" value="ADG97020.1"/>
    <property type="molecule type" value="Genomic_DNA"/>
</dbReference>
<dbReference type="RefSeq" id="WP_013137476.1">
    <property type="nucleotide sequence ID" value="NC_014168.1"/>
</dbReference>
<dbReference type="Pfam" id="PF07681">
    <property type="entry name" value="DoxX"/>
    <property type="match status" value="1"/>
</dbReference>
<dbReference type="PANTHER" id="PTHR33452:SF1">
    <property type="entry name" value="INNER MEMBRANE PROTEIN YPHA-RELATED"/>
    <property type="match status" value="1"/>
</dbReference>
<evidence type="ECO:0000256" key="5">
    <source>
        <dbReference type="ARBA" id="ARBA00022989"/>
    </source>
</evidence>
<dbReference type="OrthoDB" id="1122432at2"/>
<name>D6ZCH8_SEGRD</name>
<dbReference type="HOGENOM" id="CLU_058421_3_2_11"/>
<reference evidence="8 9" key="1">
    <citation type="journal article" date="2010" name="Stand. Genomic Sci.">
        <title>Complete genome sequence of Segniliparus rotundus type strain (CDC 1076).</title>
        <authorList>
            <person name="Sikorski J."/>
            <person name="Lapidus A."/>
            <person name="Copeland A."/>
            <person name="Misra M."/>
            <person name="Glavina Del Rio T."/>
            <person name="Nolan M."/>
            <person name="Lucas S."/>
            <person name="Chen F."/>
            <person name="Tice H."/>
            <person name="Cheng J.F."/>
            <person name="Jando M."/>
            <person name="Schneider S."/>
            <person name="Bruce D."/>
            <person name="Goodwin L."/>
            <person name="Pitluck S."/>
            <person name="Liolios K."/>
            <person name="Mikhailova N."/>
            <person name="Pati A."/>
            <person name="Ivanova N."/>
            <person name="Mavromatis K."/>
            <person name="Chen A."/>
            <person name="Palaniappan K."/>
            <person name="Chertkov O."/>
            <person name="Land M."/>
            <person name="Hauser L."/>
            <person name="Chang Y.J."/>
            <person name="Jeffries C.D."/>
            <person name="Brettin T."/>
            <person name="Detter J.C."/>
            <person name="Han C."/>
            <person name="Rohde M."/>
            <person name="Goker M."/>
            <person name="Bristow J."/>
            <person name="Eisen J.A."/>
            <person name="Markowitz V."/>
            <person name="Hugenholtz P."/>
            <person name="Kyrpides N.C."/>
            <person name="Klenk H.P."/>
        </authorList>
    </citation>
    <scope>NUCLEOTIDE SEQUENCE [LARGE SCALE GENOMIC DNA]</scope>
    <source>
        <strain evidence="9">ATCC BAA-972 / CDC 1076 / CIP 108378 / DSM 44985 / JCM 13578</strain>
    </source>
</reference>
<dbReference type="GO" id="GO:0005886">
    <property type="term" value="C:plasma membrane"/>
    <property type="evidence" value="ECO:0007669"/>
    <property type="project" value="UniProtKB-SubCell"/>
</dbReference>
<organism evidence="8 9">
    <name type="scientific">Segniliparus rotundus (strain ATCC BAA-972 / CDC 1076 / CIP 108378 / DSM 44985 / JCM 13578)</name>
    <dbReference type="NCBI Taxonomy" id="640132"/>
    <lineage>
        <taxon>Bacteria</taxon>
        <taxon>Bacillati</taxon>
        <taxon>Actinomycetota</taxon>
        <taxon>Actinomycetes</taxon>
        <taxon>Mycobacteriales</taxon>
        <taxon>Segniliparaceae</taxon>
        <taxon>Segniliparus</taxon>
    </lineage>
</organism>
<comment type="subcellular location">
    <subcellularLocation>
        <location evidence="1">Cell membrane</location>
        <topology evidence="1">Multi-pass membrane protein</topology>
    </subcellularLocation>
</comment>
<feature type="transmembrane region" description="Helical" evidence="7">
    <location>
        <begin position="51"/>
        <end position="72"/>
    </location>
</feature>
<proteinExistence type="inferred from homology"/>
<feature type="transmembrane region" description="Helical" evidence="7">
    <location>
        <begin position="79"/>
        <end position="96"/>
    </location>
</feature>
<evidence type="ECO:0000313" key="9">
    <source>
        <dbReference type="Proteomes" id="UP000002247"/>
    </source>
</evidence>
<sequence>MPVWVRDFALLVLRLGCAFCLIPHGWNKVTNWGFSGTAAGFAQMGVPYPELSAAVAIAAELVGAVLLALGLLTPLASSAVIVAMLGGLLTAPNHVFTGGGMTGGLLPWHTAGKALDRGVGFLDEKWLGVSAFQFCLLGLAVLITGPGGISLDWVLFKHSRWLAPRS</sequence>
<keyword evidence="3" id="KW-1003">Cell membrane</keyword>
<keyword evidence="4 7" id="KW-0812">Transmembrane</keyword>
<comment type="similarity">
    <text evidence="2">Belongs to the DoxX family.</text>
</comment>
<gene>
    <name evidence="8" type="ordered locus">Srot_0536</name>
</gene>
<evidence type="ECO:0000256" key="7">
    <source>
        <dbReference type="SAM" id="Phobius"/>
    </source>
</evidence>
<dbReference type="PANTHER" id="PTHR33452">
    <property type="entry name" value="OXIDOREDUCTASE CATD-RELATED"/>
    <property type="match status" value="1"/>
</dbReference>
<keyword evidence="5 7" id="KW-1133">Transmembrane helix</keyword>
<dbReference type="InterPro" id="IPR051907">
    <property type="entry name" value="DoxX-like_oxidoreductase"/>
</dbReference>
<dbReference type="KEGG" id="srt:Srot_0536"/>
<keyword evidence="9" id="KW-1185">Reference proteome</keyword>
<dbReference type="STRING" id="640132.Srot_0536"/>
<evidence type="ECO:0000256" key="2">
    <source>
        <dbReference type="ARBA" id="ARBA00006679"/>
    </source>
</evidence>